<feature type="non-terminal residue" evidence="1">
    <location>
        <position position="1"/>
    </location>
</feature>
<reference evidence="1 2" key="1">
    <citation type="journal article" date="2021" name="Plant Biotechnol. J.">
        <title>Multi-omics assisted identification of the key and species-specific regulatory components of drought-tolerant mechanisms in Gossypium stocksii.</title>
        <authorList>
            <person name="Yu D."/>
            <person name="Ke L."/>
            <person name="Zhang D."/>
            <person name="Wu Y."/>
            <person name="Sun Y."/>
            <person name="Mei J."/>
            <person name="Sun J."/>
            <person name="Sun Y."/>
        </authorList>
    </citation>
    <scope>NUCLEOTIDE SEQUENCE [LARGE SCALE GENOMIC DNA]</scope>
    <source>
        <strain evidence="2">cv. E1</strain>
        <tissue evidence="1">Leaf</tissue>
    </source>
</reference>
<dbReference type="OrthoDB" id="1108119at2759"/>
<organism evidence="1 2">
    <name type="scientific">Gossypium stocksii</name>
    <dbReference type="NCBI Taxonomy" id="47602"/>
    <lineage>
        <taxon>Eukaryota</taxon>
        <taxon>Viridiplantae</taxon>
        <taxon>Streptophyta</taxon>
        <taxon>Embryophyta</taxon>
        <taxon>Tracheophyta</taxon>
        <taxon>Spermatophyta</taxon>
        <taxon>Magnoliopsida</taxon>
        <taxon>eudicotyledons</taxon>
        <taxon>Gunneridae</taxon>
        <taxon>Pentapetalae</taxon>
        <taxon>rosids</taxon>
        <taxon>malvids</taxon>
        <taxon>Malvales</taxon>
        <taxon>Malvaceae</taxon>
        <taxon>Malvoideae</taxon>
        <taxon>Gossypium</taxon>
    </lineage>
</organism>
<accession>A0A9D4AEG2</accession>
<gene>
    <name evidence="1" type="ORF">J1N35_008440</name>
</gene>
<proteinExistence type="predicted"/>
<keyword evidence="2" id="KW-1185">Reference proteome</keyword>
<dbReference type="AlphaFoldDB" id="A0A9D4AEG2"/>
<dbReference type="EMBL" id="JAIQCV010000003">
    <property type="protein sequence ID" value="KAH1115062.1"/>
    <property type="molecule type" value="Genomic_DNA"/>
</dbReference>
<evidence type="ECO:0000313" key="1">
    <source>
        <dbReference type="EMBL" id="KAH1115062.1"/>
    </source>
</evidence>
<comment type="caution">
    <text evidence="1">The sequence shown here is derived from an EMBL/GenBank/DDBJ whole genome shotgun (WGS) entry which is preliminary data.</text>
</comment>
<sequence length="94" mass="11065">TNQVSKGSTGKGVRAKFKADDETLQARHLECNKKRDHSPLKQEARSVKRVKTRLNFLTCEHCKRRHLDEYRRKARACLRCESLKHQVRDCTILF</sequence>
<name>A0A9D4AEG2_9ROSI</name>
<protein>
    <submittedName>
        <fullName evidence="1">Uncharacterized protein</fullName>
    </submittedName>
</protein>
<evidence type="ECO:0000313" key="2">
    <source>
        <dbReference type="Proteomes" id="UP000828251"/>
    </source>
</evidence>
<dbReference type="Proteomes" id="UP000828251">
    <property type="component" value="Unassembled WGS sequence"/>
</dbReference>